<dbReference type="GO" id="GO:0005886">
    <property type="term" value="C:plasma membrane"/>
    <property type="evidence" value="ECO:0007669"/>
    <property type="project" value="UniProtKB-SubCell"/>
</dbReference>
<dbReference type="NCBIfam" id="NF009162">
    <property type="entry name" value="PRK12508.1"/>
    <property type="match status" value="1"/>
</dbReference>
<dbReference type="eggNOG" id="COG2111">
    <property type="taxonomic scope" value="Bacteria"/>
</dbReference>
<evidence type="ECO:0000256" key="2">
    <source>
        <dbReference type="ARBA" id="ARBA00009425"/>
    </source>
</evidence>
<comment type="subcellular location">
    <subcellularLocation>
        <location evidence="1">Cell membrane</location>
        <topology evidence="1">Multi-pass membrane protein</topology>
    </subcellularLocation>
</comment>
<dbReference type="AlphaFoldDB" id="A0A081B7N8"/>
<dbReference type="EMBL" id="BBIO01000002">
    <property type="protein sequence ID" value="GAK44056.1"/>
    <property type="molecule type" value="Genomic_DNA"/>
</dbReference>
<proteinExistence type="inferred from homology"/>
<comment type="similarity">
    <text evidence="2">Belongs to the CPA3 antiporters (TC 2.A.63) subunit B family.</text>
</comment>
<feature type="transmembrane region" description="Helical" evidence="7">
    <location>
        <begin position="71"/>
        <end position="89"/>
    </location>
</feature>
<dbReference type="PANTHER" id="PTHR33932">
    <property type="entry name" value="NA(+)/H(+) ANTIPORTER SUBUNIT B"/>
    <property type="match status" value="1"/>
</dbReference>
<keyword evidence="6 7" id="KW-0472">Membrane</keyword>
<comment type="caution">
    <text evidence="9">The sequence shown here is derived from an EMBL/GenBank/DDBJ whole genome shotgun (WGS) entry which is preliminary data.</text>
</comment>
<name>A0A081B7N8_9HYPH</name>
<sequence length="145" mass="15867">MHHHLILRVVSKMLIPPILLYALYVQFHGDFGPGGGFQAGVIFAVAFILYGIVFSLDHLRRAVPPHIVRRFVALGLLIYAGVGVANLFLGGNFLDYSTLAHDAKHGQHYGILLVELGVGITVAAVMISIFFAFASRPPTIKDTDW</sequence>
<dbReference type="PANTHER" id="PTHR33932:SF4">
    <property type="entry name" value="NA(+)_H(+) ANTIPORTER SUBUNIT B"/>
    <property type="match status" value="1"/>
</dbReference>
<evidence type="ECO:0000313" key="9">
    <source>
        <dbReference type="EMBL" id="GAK44056.1"/>
    </source>
</evidence>
<feature type="transmembrane region" description="Helical" evidence="7">
    <location>
        <begin position="36"/>
        <end position="59"/>
    </location>
</feature>
<feature type="domain" description="Na+/H+ antiporter MnhB subunit-related protein" evidence="8">
    <location>
        <begin position="6"/>
        <end position="127"/>
    </location>
</feature>
<dbReference type="Proteomes" id="UP000028702">
    <property type="component" value="Unassembled WGS sequence"/>
</dbReference>
<reference evidence="9 10" key="1">
    <citation type="submission" date="2014-07" db="EMBL/GenBank/DDBJ databases">
        <title>Tepidicaulis marinum gen. nov., sp. nov., a novel marine bacterium denitrifying nitrate to nitrous oxide strictly under microaerobic conditions.</title>
        <authorList>
            <person name="Takeuchi M."/>
            <person name="Yamagishi T."/>
            <person name="Kamagata Y."/>
            <person name="Oshima K."/>
            <person name="Hattori M."/>
            <person name="Katayama T."/>
            <person name="Hanada S."/>
            <person name="Tamaki H."/>
            <person name="Marumo K."/>
            <person name="Maeda H."/>
            <person name="Nedachi M."/>
            <person name="Iwasaki W."/>
            <person name="Suwa Y."/>
            <person name="Sakata S."/>
        </authorList>
    </citation>
    <scope>NUCLEOTIDE SEQUENCE [LARGE SCALE GENOMIC DNA]</scope>
    <source>
        <strain evidence="9 10">MA2</strain>
    </source>
</reference>
<accession>A0A081B7N8</accession>
<evidence type="ECO:0000256" key="7">
    <source>
        <dbReference type="SAM" id="Phobius"/>
    </source>
</evidence>
<keyword evidence="4 7" id="KW-0812">Transmembrane</keyword>
<evidence type="ECO:0000256" key="3">
    <source>
        <dbReference type="ARBA" id="ARBA00022475"/>
    </source>
</evidence>
<dbReference type="Pfam" id="PF04039">
    <property type="entry name" value="MnhB"/>
    <property type="match status" value="1"/>
</dbReference>
<evidence type="ECO:0000256" key="5">
    <source>
        <dbReference type="ARBA" id="ARBA00022989"/>
    </source>
</evidence>
<keyword evidence="3" id="KW-1003">Cell membrane</keyword>
<feature type="transmembrane region" description="Helical" evidence="7">
    <location>
        <begin position="5"/>
        <end position="24"/>
    </location>
</feature>
<dbReference type="InterPro" id="IPR050622">
    <property type="entry name" value="CPA3_antiporter_subunitB"/>
</dbReference>
<gene>
    <name evidence="9" type="ORF">M2A_0555</name>
</gene>
<keyword evidence="5 7" id="KW-1133">Transmembrane helix</keyword>
<evidence type="ECO:0000256" key="4">
    <source>
        <dbReference type="ARBA" id="ARBA00022692"/>
    </source>
</evidence>
<dbReference type="InterPro" id="IPR007182">
    <property type="entry name" value="MnhB"/>
</dbReference>
<dbReference type="RefSeq" id="WP_045442677.1">
    <property type="nucleotide sequence ID" value="NZ_BBIO01000002.1"/>
</dbReference>
<keyword evidence="10" id="KW-1185">Reference proteome</keyword>
<evidence type="ECO:0000256" key="1">
    <source>
        <dbReference type="ARBA" id="ARBA00004651"/>
    </source>
</evidence>
<protein>
    <submittedName>
        <fullName evidence="9">Putative monovalent cation/H+ antiporter subunit B</fullName>
    </submittedName>
</protein>
<organism evidence="9 10">
    <name type="scientific">Tepidicaulis marinus</name>
    <dbReference type="NCBI Taxonomy" id="1333998"/>
    <lineage>
        <taxon>Bacteria</taxon>
        <taxon>Pseudomonadati</taxon>
        <taxon>Pseudomonadota</taxon>
        <taxon>Alphaproteobacteria</taxon>
        <taxon>Hyphomicrobiales</taxon>
        <taxon>Parvibaculaceae</taxon>
        <taxon>Tepidicaulis</taxon>
    </lineage>
</organism>
<feature type="transmembrane region" description="Helical" evidence="7">
    <location>
        <begin position="109"/>
        <end position="133"/>
    </location>
</feature>
<evidence type="ECO:0000259" key="8">
    <source>
        <dbReference type="Pfam" id="PF04039"/>
    </source>
</evidence>
<evidence type="ECO:0000256" key="6">
    <source>
        <dbReference type="ARBA" id="ARBA00023136"/>
    </source>
</evidence>
<evidence type="ECO:0000313" key="10">
    <source>
        <dbReference type="Proteomes" id="UP000028702"/>
    </source>
</evidence>
<dbReference type="STRING" id="1333998.M2A_0555"/>